<reference evidence="2" key="1">
    <citation type="submission" date="2022-10" db="EMBL/GenBank/DDBJ databases">
        <title>Comparative genomic analysis of Cohnella hashimotonis sp. nov., isolated from the International Space Station.</title>
        <authorList>
            <person name="Simpson A."/>
            <person name="Venkateswaran K."/>
        </authorList>
    </citation>
    <scope>NUCLEOTIDE SEQUENCE</scope>
    <source>
        <strain evidence="2">DSM 28161</strain>
    </source>
</reference>
<dbReference type="InterPro" id="IPR054467">
    <property type="entry name" value="YkoP-like_dom"/>
</dbReference>
<dbReference type="Proteomes" id="UP001153404">
    <property type="component" value="Unassembled WGS sequence"/>
</dbReference>
<gene>
    <name evidence="2" type="ORF">OMP40_32655</name>
</gene>
<organism evidence="2 3">
    <name type="scientific">Cohnella rhizosphaerae</name>
    <dbReference type="NCBI Taxonomy" id="1457232"/>
    <lineage>
        <taxon>Bacteria</taxon>
        <taxon>Bacillati</taxon>
        <taxon>Bacillota</taxon>
        <taxon>Bacilli</taxon>
        <taxon>Bacillales</taxon>
        <taxon>Paenibacillaceae</taxon>
        <taxon>Cohnella</taxon>
    </lineage>
</organism>
<keyword evidence="3" id="KW-1185">Reference proteome</keyword>
<evidence type="ECO:0000259" key="1">
    <source>
        <dbReference type="Pfam" id="PF22790"/>
    </source>
</evidence>
<dbReference type="Pfam" id="PF22790">
    <property type="entry name" value="YkoP"/>
    <property type="match status" value="1"/>
</dbReference>
<name>A0A9X4KYZ1_9BACL</name>
<dbReference type="EMBL" id="JAPDIA010000008">
    <property type="protein sequence ID" value="MDG0813512.1"/>
    <property type="molecule type" value="Genomic_DNA"/>
</dbReference>
<evidence type="ECO:0000313" key="3">
    <source>
        <dbReference type="Proteomes" id="UP001153404"/>
    </source>
</evidence>
<proteinExistence type="predicted"/>
<dbReference type="AlphaFoldDB" id="A0A9X4KYZ1"/>
<evidence type="ECO:0000313" key="2">
    <source>
        <dbReference type="EMBL" id="MDG0813512.1"/>
    </source>
</evidence>
<feature type="domain" description="YkoP-like" evidence="1">
    <location>
        <begin position="26"/>
        <end position="202"/>
    </location>
</feature>
<comment type="caution">
    <text evidence="2">The sequence shown here is derived from an EMBL/GenBank/DDBJ whole genome shotgun (WGS) entry which is preliminary data.</text>
</comment>
<sequence>MIGSSRLRAAAPVGEAEAGARFTVRQKAWLIWEKVVWVGMEWRSEGKLDYGICKLLIKRHAGEAIVCADGTRIEAGDRVGELHLDNRRMLEMSGTVGADRAALKTARLARASLRRIAEAMEGDPRLAEVKGLLGTTLLHRGLVHGLGFECRPLPSRSLERWTAVYLQTLLRFLHPAGRLRTQGSKAKLVPMQLIHSRQSLKRSMGGIQARRFVNERSDHVRNVP</sequence>
<protein>
    <submittedName>
        <fullName evidence="2">Polysaccharide deacetylase</fullName>
    </submittedName>
</protein>
<accession>A0A9X4KYZ1</accession>
<dbReference type="RefSeq" id="WP_277537501.1">
    <property type="nucleotide sequence ID" value="NZ_JAPDIA010000008.1"/>
</dbReference>